<dbReference type="OrthoDB" id="9788881at2"/>
<dbReference type="Pfam" id="PF01797">
    <property type="entry name" value="Y1_Tnp"/>
    <property type="match status" value="1"/>
</dbReference>
<dbReference type="AlphaFoldDB" id="A0A264W4J0"/>
<feature type="region of interest" description="Disordered" evidence="1">
    <location>
        <begin position="193"/>
        <end position="215"/>
    </location>
</feature>
<dbReference type="PANTHER" id="PTHR34322">
    <property type="entry name" value="TRANSPOSASE, Y1_TNP DOMAIN-CONTAINING"/>
    <property type="match status" value="1"/>
</dbReference>
<dbReference type="SMART" id="SM01321">
    <property type="entry name" value="Y1_Tnp"/>
    <property type="match status" value="1"/>
</dbReference>
<evidence type="ECO:0000313" key="3">
    <source>
        <dbReference type="EMBL" id="OZS78499.1"/>
    </source>
</evidence>
<dbReference type="InterPro" id="IPR002686">
    <property type="entry name" value="Transposase_17"/>
</dbReference>
<keyword evidence="4" id="KW-1185">Reference proteome</keyword>
<dbReference type="InterPro" id="IPR036515">
    <property type="entry name" value="Transposase_17_sf"/>
</dbReference>
<accession>A0A264W4J0</accession>
<dbReference type="Proteomes" id="UP000217065">
    <property type="component" value="Unassembled WGS sequence"/>
</dbReference>
<organism evidence="3 4">
    <name type="scientific">Tetzosporium hominis</name>
    <dbReference type="NCBI Taxonomy" id="2020506"/>
    <lineage>
        <taxon>Bacteria</taxon>
        <taxon>Bacillati</taxon>
        <taxon>Bacillota</taxon>
        <taxon>Bacilli</taxon>
        <taxon>Bacillales</taxon>
        <taxon>Caryophanaceae</taxon>
        <taxon>Tetzosporium</taxon>
    </lineage>
</organism>
<dbReference type="GO" id="GO:0003677">
    <property type="term" value="F:DNA binding"/>
    <property type="evidence" value="ECO:0007669"/>
    <property type="project" value="InterPro"/>
</dbReference>
<dbReference type="RefSeq" id="WP_094942539.1">
    <property type="nucleotide sequence ID" value="NZ_NOKQ01000196.1"/>
</dbReference>
<dbReference type="EMBL" id="NOKQ01000196">
    <property type="protein sequence ID" value="OZS78499.1"/>
    <property type="molecule type" value="Genomic_DNA"/>
</dbReference>
<proteinExistence type="predicted"/>
<dbReference type="GO" id="GO:0004803">
    <property type="term" value="F:transposase activity"/>
    <property type="evidence" value="ECO:0007669"/>
    <property type="project" value="InterPro"/>
</dbReference>
<feature type="domain" description="Transposase IS200-like" evidence="2">
    <location>
        <begin position="4"/>
        <end position="101"/>
    </location>
</feature>
<protein>
    <recommendedName>
        <fullName evidence="2">Transposase IS200-like domain-containing protein</fullName>
    </recommendedName>
</protein>
<gene>
    <name evidence="3" type="ORF">CF394_07010</name>
</gene>
<dbReference type="SUPFAM" id="SSF143422">
    <property type="entry name" value="Transposase IS200-like"/>
    <property type="match status" value="1"/>
</dbReference>
<reference evidence="3 4" key="1">
    <citation type="submission" date="2017-07" db="EMBL/GenBank/DDBJ databases">
        <title>Tetzosporium hominis gen.nov. sp.nov.</title>
        <authorList>
            <person name="Tetz G."/>
            <person name="Tetz V."/>
        </authorList>
    </citation>
    <scope>NUCLEOTIDE SEQUENCE [LARGE SCALE GENOMIC DNA]</scope>
    <source>
        <strain evidence="3 4">VT-49</strain>
    </source>
</reference>
<comment type="caution">
    <text evidence="3">The sequence shown here is derived from an EMBL/GenBank/DDBJ whole genome shotgun (WGS) entry which is preliminary data.</text>
</comment>
<dbReference type="PANTHER" id="PTHR34322:SF2">
    <property type="entry name" value="TRANSPOSASE IS200-LIKE DOMAIN-CONTAINING PROTEIN"/>
    <property type="match status" value="1"/>
</dbReference>
<evidence type="ECO:0000259" key="2">
    <source>
        <dbReference type="SMART" id="SM01321"/>
    </source>
</evidence>
<sequence length="215" mass="25153">MSELFLGQAPSFQLLRAFEMAYDRHPFQVIAFCFMSNHYHVLLRSHEGNLSQIMKIVNRRYSDSYHDRYGFIGRIYQGRFWANEVPTVRGLLEVSAYIHRNPIETEVPMVDVLEQYPYSSFPYYASPELVLPRFLDVSYLPNLLPYPFPPTAPGYVDFVLHRSFFAIEDGRKQDQDRTQPLVPFKGLLLRERGKLGMRVQRPKQGQSAEDCPPRE</sequence>
<evidence type="ECO:0000256" key="1">
    <source>
        <dbReference type="SAM" id="MobiDB-lite"/>
    </source>
</evidence>
<name>A0A264W4J0_9BACL</name>
<dbReference type="Gene3D" id="3.30.70.1290">
    <property type="entry name" value="Transposase IS200-like"/>
    <property type="match status" value="1"/>
</dbReference>
<dbReference type="GO" id="GO:0006313">
    <property type="term" value="P:DNA transposition"/>
    <property type="evidence" value="ECO:0007669"/>
    <property type="project" value="InterPro"/>
</dbReference>
<evidence type="ECO:0000313" key="4">
    <source>
        <dbReference type="Proteomes" id="UP000217065"/>
    </source>
</evidence>